<feature type="binding site" evidence="7">
    <location>
        <begin position="85"/>
        <end position="87"/>
    </location>
    <ligand>
        <name>FMN</name>
        <dbReference type="ChEBI" id="CHEBI:58210"/>
    </ligand>
</feature>
<evidence type="ECO:0000313" key="10">
    <source>
        <dbReference type="Proteomes" id="UP000295345"/>
    </source>
</evidence>
<feature type="domain" description="FMN hydroxy acid dehydrogenase" evidence="8">
    <location>
        <begin position="6"/>
        <end position="368"/>
    </location>
</feature>
<dbReference type="InterPro" id="IPR037396">
    <property type="entry name" value="FMN_HAD"/>
</dbReference>
<feature type="binding site" evidence="7">
    <location>
        <position position="266"/>
    </location>
    <ligand>
        <name>glyoxylate</name>
        <dbReference type="ChEBI" id="CHEBI:36655"/>
    </ligand>
</feature>
<feature type="binding site" evidence="7">
    <location>
        <begin position="294"/>
        <end position="298"/>
    </location>
    <ligand>
        <name>FMN</name>
        <dbReference type="ChEBI" id="CHEBI:58210"/>
    </ligand>
</feature>
<dbReference type="GO" id="GO:0010181">
    <property type="term" value="F:FMN binding"/>
    <property type="evidence" value="ECO:0007669"/>
    <property type="project" value="InterPro"/>
</dbReference>
<organism evidence="9 10">
    <name type="scientific">Streptomyces hainanensis</name>
    <dbReference type="NCBI Taxonomy" id="402648"/>
    <lineage>
        <taxon>Bacteria</taxon>
        <taxon>Bacillati</taxon>
        <taxon>Actinomycetota</taxon>
        <taxon>Actinomycetes</taxon>
        <taxon>Kitasatosporales</taxon>
        <taxon>Streptomycetaceae</taxon>
        <taxon>Streptomyces</taxon>
    </lineage>
</organism>
<feature type="binding site" evidence="7">
    <location>
        <position position="239"/>
    </location>
    <ligand>
        <name>FMN</name>
        <dbReference type="ChEBI" id="CHEBI:58210"/>
    </ligand>
</feature>
<dbReference type="InterPro" id="IPR012133">
    <property type="entry name" value="Alpha-hydoxy_acid_DH_FMN"/>
</dbReference>
<dbReference type="Proteomes" id="UP000295345">
    <property type="component" value="Unassembled WGS sequence"/>
</dbReference>
<dbReference type="InterPro" id="IPR013785">
    <property type="entry name" value="Aldolase_TIM"/>
</dbReference>
<dbReference type="InterPro" id="IPR000262">
    <property type="entry name" value="FMN-dep_DH"/>
</dbReference>
<comment type="cofactor">
    <cofactor evidence="1">
        <name>FMN</name>
        <dbReference type="ChEBI" id="CHEBI:58210"/>
    </cofactor>
</comment>
<feature type="binding site" evidence="7">
    <location>
        <position position="263"/>
    </location>
    <ligand>
        <name>glyoxylate</name>
        <dbReference type="ChEBI" id="CHEBI:36655"/>
    </ligand>
</feature>
<evidence type="ECO:0000313" key="9">
    <source>
        <dbReference type="EMBL" id="TDC79572.1"/>
    </source>
</evidence>
<evidence type="ECO:0000256" key="2">
    <source>
        <dbReference type="ARBA" id="ARBA00022630"/>
    </source>
</evidence>
<feature type="binding site" evidence="7">
    <location>
        <position position="171"/>
    </location>
    <ligand>
        <name>glyoxylate</name>
        <dbReference type="ChEBI" id="CHEBI:36655"/>
    </ligand>
</feature>
<evidence type="ECO:0000256" key="7">
    <source>
        <dbReference type="PIRSR" id="PIRSR000138-2"/>
    </source>
</evidence>
<dbReference type="PROSITE" id="PS51349">
    <property type="entry name" value="FMN_HYDROXY_ACID_DH_2"/>
    <property type="match status" value="1"/>
</dbReference>
<dbReference type="SUPFAM" id="SSF51395">
    <property type="entry name" value="FMN-linked oxidoreductases"/>
    <property type="match status" value="1"/>
</dbReference>
<comment type="caution">
    <text evidence="9">The sequence shown here is derived from an EMBL/GenBank/DDBJ whole genome shotgun (WGS) entry which is preliminary data.</text>
</comment>
<dbReference type="RefSeq" id="WP_132816077.1">
    <property type="nucleotide sequence ID" value="NZ_SMKI01000014.1"/>
</dbReference>
<dbReference type="CDD" id="cd02809">
    <property type="entry name" value="alpha_hydroxyacid_oxid_FMN"/>
    <property type="match status" value="1"/>
</dbReference>
<gene>
    <name evidence="9" type="ORF">E1283_02485</name>
</gene>
<feature type="binding site" evidence="7">
    <location>
        <position position="261"/>
    </location>
    <ligand>
        <name>FMN</name>
        <dbReference type="ChEBI" id="CHEBI:58210"/>
    </ligand>
</feature>
<dbReference type="Gene3D" id="3.20.20.70">
    <property type="entry name" value="Aldolase class I"/>
    <property type="match status" value="1"/>
</dbReference>
<dbReference type="GO" id="GO:0016614">
    <property type="term" value="F:oxidoreductase activity, acting on CH-OH group of donors"/>
    <property type="evidence" value="ECO:0007669"/>
    <property type="project" value="UniProtKB-ARBA"/>
</dbReference>
<dbReference type="PANTHER" id="PTHR10578">
    <property type="entry name" value="S -2-HYDROXY-ACID OXIDASE-RELATED"/>
    <property type="match status" value="1"/>
</dbReference>
<dbReference type="PIRSF" id="PIRSF000138">
    <property type="entry name" value="Al-hdrx_acd_dh"/>
    <property type="match status" value="1"/>
</dbReference>
<dbReference type="InterPro" id="IPR008259">
    <property type="entry name" value="FMN_hydac_DH_AS"/>
</dbReference>
<feature type="binding site" evidence="7">
    <location>
        <position position="134"/>
    </location>
    <ligand>
        <name>FMN</name>
        <dbReference type="ChEBI" id="CHEBI:58210"/>
    </ligand>
</feature>
<keyword evidence="10" id="KW-1185">Reference proteome</keyword>
<feature type="binding site" evidence="7">
    <location>
        <position position="162"/>
    </location>
    <ligand>
        <name>FMN</name>
        <dbReference type="ChEBI" id="CHEBI:58210"/>
    </ligand>
</feature>
<feature type="binding site" evidence="7">
    <location>
        <begin position="317"/>
        <end position="318"/>
    </location>
    <ligand>
        <name>FMN</name>
        <dbReference type="ChEBI" id="CHEBI:58210"/>
    </ligand>
</feature>
<name>A0A4R4TVF0_9ACTN</name>
<dbReference type="EMBL" id="SMKI01000014">
    <property type="protein sequence ID" value="TDC79572.1"/>
    <property type="molecule type" value="Genomic_DNA"/>
</dbReference>
<feature type="active site" description="Proton acceptor" evidence="6">
    <location>
        <position position="263"/>
    </location>
</feature>
<proteinExistence type="inferred from homology"/>
<reference evidence="9 10" key="1">
    <citation type="submission" date="2019-03" db="EMBL/GenBank/DDBJ databases">
        <title>Draft genome sequences of novel Actinobacteria.</title>
        <authorList>
            <person name="Sahin N."/>
            <person name="Ay H."/>
            <person name="Saygin H."/>
        </authorList>
    </citation>
    <scope>NUCLEOTIDE SEQUENCE [LARGE SCALE GENOMIC DNA]</scope>
    <source>
        <strain evidence="9 10">DSM 41900</strain>
    </source>
</reference>
<evidence type="ECO:0000259" key="8">
    <source>
        <dbReference type="PROSITE" id="PS51349"/>
    </source>
</evidence>
<keyword evidence="4" id="KW-0560">Oxidoreductase</keyword>
<keyword evidence="3 7" id="KW-0288">FMN</keyword>
<dbReference type="PROSITE" id="PS00557">
    <property type="entry name" value="FMN_HYDROXY_ACID_DH_1"/>
    <property type="match status" value="1"/>
</dbReference>
<dbReference type="AlphaFoldDB" id="A0A4R4TVF0"/>
<evidence type="ECO:0000256" key="4">
    <source>
        <dbReference type="ARBA" id="ARBA00023002"/>
    </source>
</evidence>
<evidence type="ECO:0000256" key="5">
    <source>
        <dbReference type="ARBA" id="ARBA00024042"/>
    </source>
</evidence>
<dbReference type="Pfam" id="PF01070">
    <property type="entry name" value="FMN_dh"/>
    <property type="match status" value="1"/>
</dbReference>
<protein>
    <submittedName>
        <fullName evidence="9">Alpha-hydroxy-acid oxidizing protein</fullName>
    </submittedName>
</protein>
<feature type="binding site" evidence="7">
    <location>
        <position position="136"/>
    </location>
    <ligand>
        <name>glyoxylate</name>
        <dbReference type="ChEBI" id="CHEBI:36655"/>
    </ligand>
</feature>
<dbReference type="PANTHER" id="PTHR10578:SF107">
    <property type="entry name" value="2-HYDROXYACID OXIDASE 1"/>
    <property type="match status" value="1"/>
</dbReference>
<sequence>MTHPDRALGGLLALADVERAARTAMPRAVWDFVQGGSGEERSLVANRAALDARYLVPRVLRDVSRVSTAAPLAGEAAAMPVAVAPMAYQRLVHPAGEVASAEAARRAGVPFVVPLLSSVPVEEIAETGAALWFQMYPLRDREAMSGVLARAEAAGCRALVLTVDVPRMGRRLRDMRNSFALPPGVGAAHLGEPAGETTRRRRVGMSAVARHTREAFDPALRWEDLEWLREQTGMPLILKGVLHPEDARRAAASGVQGLIVSNHGGRQLDGAVPGFEALPAIREATPPGIAVLYDGGVRSGADVLRALARGASGVLLGRPVLWGLAVGGRRGVEHVLSLLRQELDDAMALAGCRDVGEAAELVLSEIPRGGQHRRTASG</sequence>
<dbReference type="FunFam" id="3.20.20.70:FF:000029">
    <property type="entry name" value="L-lactate dehydrogenase"/>
    <property type="match status" value="1"/>
</dbReference>
<dbReference type="OrthoDB" id="9770452at2"/>
<evidence type="ECO:0000256" key="3">
    <source>
        <dbReference type="ARBA" id="ARBA00022643"/>
    </source>
</evidence>
<keyword evidence="2 7" id="KW-0285">Flavoprotein</keyword>
<evidence type="ECO:0000256" key="6">
    <source>
        <dbReference type="PIRSR" id="PIRSR000138-1"/>
    </source>
</evidence>
<accession>A0A4R4TVF0</accession>
<evidence type="ECO:0000256" key="1">
    <source>
        <dbReference type="ARBA" id="ARBA00001917"/>
    </source>
</evidence>
<comment type="similarity">
    <text evidence="5">Belongs to the FMN-dependent alpha-hydroxy acid dehydrogenase family.</text>
</comment>